<keyword evidence="2" id="KW-1185">Reference proteome</keyword>
<evidence type="ECO:0000313" key="2">
    <source>
        <dbReference type="Proteomes" id="UP001055072"/>
    </source>
</evidence>
<name>A0ACB8U347_9APHY</name>
<gene>
    <name evidence="1" type="ORF">BDY19DRAFT_945974</name>
</gene>
<comment type="caution">
    <text evidence="1">The sequence shown here is derived from an EMBL/GenBank/DDBJ whole genome shotgun (WGS) entry which is preliminary data.</text>
</comment>
<dbReference type="Proteomes" id="UP001055072">
    <property type="component" value="Unassembled WGS sequence"/>
</dbReference>
<organism evidence="1 2">
    <name type="scientific">Irpex rosettiformis</name>
    <dbReference type="NCBI Taxonomy" id="378272"/>
    <lineage>
        <taxon>Eukaryota</taxon>
        <taxon>Fungi</taxon>
        <taxon>Dikarya</taxon>
        <taxon>Basidiomycota</taxon>
        <taxon>Agaricomycotina</taxon>
        <taxon>Agaricomycetes</taxon>
        <taxon>Polyporales</taxon>
        <taxon>Irpicaceae</taxon>
        <taxon>Irpex</taxon>
    </lineage>
</organism>
<evidence type="ECO:0000313" key="1">
    <source>
        <dbReference type="EMBL" id="KAI0088792.1"/>
    </source>
</evidence>
<reference evidence="1" key="1">
    <citation type="journal article" date="2021" name="Environ. Microbiol.">
        <title>Gene family expansions and transcriptome signatures uncover fungal adaptations to wood decay.</title>
        <authorList>
            <person name="Hage H."/>
            <person name="Miyauchi S."/>
            <person name="Viragh M."/>
            <person name="Drula E."/>
            <person name="Min B."/>
            <person name="Chaduli D."/>
            <person name="Navarro D."/>
            <person name="Favel A."/>
            <person name="Norest M."/>
            <person name="Lesage-Meessen L."/>
            <person name="Balint B."/>
            <person name="Merenyi Z."/>
            <person name="de Eugenio L."/>
            <person name="Morin E."/>
            <person name="Martinez A.T."/>
            <person name="Baldrian P."/>
            <person name="Stursova M."/>
            <person name="Martinez M.J."/>
            <person name="Novotny C."/>
            <person name="Magnuson J.K."/>
            <person name="Spatafora J.W."/>
            <person name="Maurice S."/>
            <person name="Pangilinan J."/>
            <person name="Andreopoulos W."/>
            <person name="LaButti K."/>
            <person name="Hundley H."/>
            <person name="Na H."/>
            <person name="Kuo A."/>
            <person name="Barry K."/>
            <person name="Lipzen A."/>
            <person name="Henrissat B."/>
            <person name="Riley R."/>
            <person name="Ahrendt S."/>
            <person name="Nagy L.G."/>
            <person name="Grigoriev I.V."/>
            <person name="Martin F."/>
            <person name="Rosso M.N."/>
        </authorList>
    </citation>
    <scope>NUCLEOTIDE SEQUENCE</scope>
    <source>
        <strain evidence="1">CBS 384.51</strain>
    </source>
</reference>
<sequence length="714" mass="79319">MYRGMPDDITDSPFFSIAPLEPEWQQILHSENQVVLYNPTSHALSIQQHEATPRTAPVVRRNPQLGSQCPYCHRPMQRSGTLDEEGETVLDDIEAEDDFQTPRSRAPDYFQLLQVANETGSVPSTPTTSQRSTTPTLLGSNGNGGESPFRPRNMAEGYFETFFQEECRLGMGANGSVYLCQHVLDGNPLGRFAVKKIAVGQSHSYLLTILREVRLLEKLHHPNIVTYHHSWLETCQFSSFGPKVPTLHVLMQWAEGGSLDDFIDARMGRTFASLPAGSNEHSSPQPNPSAYSRAARIRAFRAMQHASPEERERLRREMSGLGMGGGRSNVEWKPVHLLSADEVKSLFKDVVEGLAFLHDKSILHLDLKPGNVLLTWDEGRLLTPRAMLSDFGTSQDMLNSRTRSGNTGTLEYAAPESLPSPTTGLLSQVDSKSDMWSLGMILHRMLFFRLPYQHASDSVDKSKDSRGDERETAELLEREVSTYPGFKSTPSLLTAFESRHLPRAFLVLLENLLHVRPSARPTCEKVLVAIRDGAFDPLTPSGASNSDAKNSLVPARRSSDDNIPRGAAQPTMSSNIQEVELPQWVDEPSRDALVTVENEGGIDEGSPFLRLPSPPLPSEQVPAVRLRMWNRDVLVIKAPSIRAMMIRTIKSSLLVAKVWWIFSLSRNPGANHNLLVLALGFAVIDTWYDGLMPTLFLGIAHLGIMSAAFPRGYL</sequence>
<accession>A0ACB8U347</accession>
<dbReference type="EMBL" id="MU274912">
    <property type="protein sequence ID" value="KAI0088792.1"/>
    <property type="molecule type" value="Genomic_DNA"/>
</dbReference>
<protein>
    <submittedName>
        <fullName evidence="1">Kinase-like domain-containing protein</fullName>
    </submittedName>
</protein>
<proteinExistence type="predicted"/>